<sequence length="277" mass="30015">MSALPARPKCNPVRGRRPVLQNCTIHELGIDPAYQRSIENRGSQALIHRIARDWDWSLCQPLVVARRSDAGLFVVDGQHRLAAARMRNDIYDLPCVVTDYGEPAQEAAAFVELNQRRKPLGPIELFKASLAGGDREAIELMALIETAGLSLAPHTNFTAWKPGMVSNVAGIRAAYRKGGGAITKRALNLLARAFPDQVLRYGGTIFAGIWPALIELGEDGDDALMELVLQGDDQPGWVKAITAISADRGLHRTPAAIAAIREAYDEAAGEAFDEGGE</sequence>
<evidence type="ECO:0000313" key="2">
    <source>
        <dbReference type="Proteomes" id="UP000501568"/>
    </source>
</evidence>
<dbReference type="InterPro" id="IPR046681">
    <property type="entry name" value="DUF6551"/>
</dbReference>
<dbReference type="SUPFAM" id="SSF110849">
    <property type="entry name" value="ParB/Sulfiredoxin"/>
    <property type="match status" value="1"/>
</dbReference>
<proteinExistence type="predicted"/>
<keyword evidence="2" id="KW-1185">Reference proteome</keyword>
<gene>
    <name evidence="1" type="ORF">G5C33_09980</name>
</gene>
<dbReference type="Pfam" id="PF20188">
    <property type="entry name" value="DUF6551"/>
    <property type="match status" value="1"/>
</dbReference>
<reference evidence="1 2" key="1">
    <citation type="submission" date="2020-02" db="EMBL/GenBank/DDBJ databases">
        <authorList>
            <person name="Zheng R.K."/>
            <person name="Sun C.M."/>
        </authorList>
    </citation>
    <scope>NUCLEOTIDE SEQUENCE [LARGE SCALE GENOMIC DNA]</scope>
    <source>
        <strain evidence="2">zrk23</strain>
    </source>
</reference>
<dbReference type="EMBL" id="CP049109">
    <property type="protein sequence ID" value="QIG80074.1"/>
    <property type="molecule type" value="Genomic_DNA"/>
</dbReference>
<organism evidence="1 2">
    <name type="scientific">Stakelama tenebrarum</name>
    <dbReference type="NCBI Taxonomy" id="2711215"/>
    <lineage>
        <taxon>Bacteria</taxon>
        <taxon>Pseudomonadati</taxon>
        <taxon>Pseudomonadota</taxon>
        <taxon>Alphaproteobacteria</taxon>
        <taxon>Sphingomonadales</taxon>
        <taxon>Sphingomonadaceae</taxon>
        <taxon>Stakelama</taxon>
    </lineage>
</organism>
<dbReference type="InterPro" id="IPR036086">
    <property type="entry name" value="ParB/Sulfiredoxin_sf"/>
</dbReference>
<dbReference type="RefSeq" id="WP_165327077.1">
    <property type="nucleotide sequence ID" value="NZ_CP049109.1"/>
</dbReference>
<name>A0A6G6Y547_9SPHN</name>
<accession>A0A6G6Y547</accession>
<dbReference type="KEGG" id="spzr:G5C33_09980"/>
<dbReference type="Gene3D" id="3.90.1530.10">
    <property type="entry name" value="Conserved hypothetical protein from pyrococcus furiosus pfu- 392566-001, ParB domain"/>
    <property type="match status" value="1"/>
</dbReference>
<evidence type="ECO:0000313" key="1">
    <source>
        <dbReference type="EMBL" id="QIG80074.1"/>
    </source>
</evidence>
<dbReference type="AlphaFoldDB" id="A0A6G6Y547"/>
<protein>
    <submittedName>
        <fullName evidence="1">ParB N-terminal domain-containing protein</fullName>
    </submittedName>
</protein>
<dbReference type="Proteomes" id="UP000501568">
    <property type="component" value="Chromosome"/>
</dbReference>